<feature type="signal peptide" evidence="1">
    <location>
        <begin position="1"/>
        <end position="32"/>
    </location>
</feature>
<dbReference type="AlphaFoldDB" id="A0AAX6EEI6"/>
<reference evidence="3" key="1">
    <citation type="journal article" date="2023" name="GigaByte">
        <title>Genome assembly of the bearded iris, Iris pallida Lam.</title>
        <authorList>
            <person name="Bruccoleri R.E."/>
            <person name="Oakeley E.J."/>
            <person name="Faust A.M.E."/>
            <person name="Altorfer M."/>
            <person name="Dessus-Babus S."/>
            <person name="Burckhardt D."/>
            <person name="Oertli M."/>
            <person name="Naumann U."/>
            <person name="Petersen F."/>
            <person name="Wong J."/>
        </authorList>
    </citation>
    <scope>NUCLEOTIDE SEQUENCE</scope>
    <source>
        <strain evidence="3">GSM-AAB239-AS_SAM_17_03QT</strain>
    </source>
</reference>
<dbReference type="Gene3D" id="2.40.40.10">
    <property type="entry name" value="RlpA-like domain"/>
    <property type="match status" value="1"/>
</dbReference>
<dbReference type="PANTHER" id="PTHR47480">
    <property type="entry name" value="EG45-LIKE DOMAIN CONTAINING PROTEIN"/>
    <property type="match status" value="1"/>
</dbReference>
<dbReference type="InterPro" id="IPR007112">
    <property type="entry name" value="Expansin/allergen_DPBB_dom"/>
</dbReference>
<name>A0AAX6EEI6_IRIPA</name>
<protein>
    <submittedName>
        <fullName evidence="3">EG45-like domain containing protein</fullName>
    </submittedName>
</protein>
<feature type="chain" id="PRO_5043421882" evidence="1">
    <location>
        <begin position="33"/>
        <end position="147"/>
    </location>
</feature>
<organism evidence="3 4">
    <name type="scientific">Iris pallida</name>
    <name type="common">Sweet iris</name>
    <dbReference type="NCBI Taxonomy" id="29817"/>
    <lineage>
        <taxon>Eukaryota</taxon>
        <taxon>Viridiplantae</taxon>
        <taxon>Streptophyta</taxon>
        <taxon>Embryophyta</taxon>
        <taxon>Tracheophyta</taxon>
        <taxon>Spermatophyta</taxon>
        <taxon>Magnoliopsida</taxon>
        <taxon>Liliopsida</taxon>
        <taxon>Asparagales</taxon>
        <taxon>Iridaceae</taxon>
        <taxon>Iridoideae</taxon>
        <taxon>Irideae</taxon>
        <taxon>Iris</taxon>
    </lineage>
</organism>
<feature type="domain" description="Expansin-like EG45" evidence="2">
    <location>
        <begin position="35"/>
        <end position="147"/>
    </location>
</feature>
<dbReference type="Proteomes" id="UP001140949">
    <property type="component" value="Unassembled WGS sequence"/>
</dbReference>
<keyword evidence="1" id="KW-0732">Signal</keyword>
<dbReference type="PROSITE" id="PS50842">
    <property type="entry name" value="EXPANSIN_EG45"/>
    <property type="match status" value="1"/>
</dbReference>
<dbReference type="SUPFAM" id="SSF50685">
    <property type="entry name" value="Barwin-like endoglucanases"/>
    <property type="match status" value="1"/>
</dbReference>
<evidence type="ECO:0000259" key="2">
    <source>
        <dbReference type="PROSITE" id="PS50842"/>
    </source>
</evidence>
<dbReference type="InterPro" id="IPR036908">
    <property type="entry name" value="RlpA-like_sf"/>
</dbReference>
<reference evidence="3" key="2">
    <citation type="submission" date="2023-04" db="EMBL/GenBank/DDBJ databases">
        <authorList>
            <person name="Bruccoleri R.E."/>
            <person name="Oakeley E.J."/>
            <person name="Faust A.-M."/>
            <person name="Dessus-Babus S."/>
            <person name="Altorfer M."/>
            <person name="Burckhardt D."/>
            <person name="Oertli M."/>
            <person name="Naumann U."/>
            <person name="Petersen F."/>
            <person name="Wong J."/>
        </authorList>
    </citation>
    <scope>NUCLEOTIDE SEQUENCE</scope>
    <source>
        <strain evidence="3">GSM-AAB239-AS_SAM_17_03QT</strain>
        <tissue evidence="3">Leaf</tissue>
    </source>
</reference>
<comment type="caution">
    <text evidence="3">The sequence shown here is derived from an EMBL/GenBank/DDBJ whole genome shotgun (WGS) entry which is preliminary data.</text>
</comment>
<accession>A0AAX6EEI6</accession>
<dbReference type="EMBL" id="JANAVB010037219">
    <property type="protein sequence ID" value="KAJ6802567.1"/>
    <property type="molecule type" value="Genomic_DNA"/>
</dbReference>
<evidence type="ECO:0000256" key="1">
    <source>
        <dbReference type="SAM" id="SignalP"/>
    </source>
</evidence>
<dbReference type="CDD" id="cd22269">
    <property type="entry name" value="DPBB_EG45-like"/>
    <property type="match status" value="1"/>
</dbReference>
<evidence type="ECO:0000313" key="4">
    <source>
        <dbReference type="Proteomes" id="UP001140949"/>
    </source>
</evidence>
<sequence length="147" mass="15502">MHTNTHPTATILHCSLLFFLLLLLPLVPPSGADVGTAASYGPPYLPTVCFGDDRIPIPTDNLFAAAGEGIWNNGASCGRQYMVRCMSSTGRACLDGDAVVQVKVVDRASMLNTIPSANGTTMVLSGAAFRMIADISAQDINIEFAQV</sequence>
<dbReference type="PANTHER" id="PTHR47480:SF15">
    <property type="entry name" value="RARE LIPOPROTEIN A-LIKE DOUBLE-PSI BETA-BARREL PROTEIN"/>
    <property type="match status" value="1"/>
</dbReference>
<keyword evidence="4" id="KW-1185">Reference proteome</keyword>
<evidence type="ECO:0000313" key="3">
    <source>
        <dbReference type="EMBL" id="KAJ6802567.1"/>
    </source>
</evidence>
<gene>
    <name evidence="3" type="ORF">M6B38_192215</name>
</gene>
<dbReference type="InterPro" id="IPR009009">
    <property type="entry name" value="RlpA-like_DPBB"/>
</dbReference>
<proteinExistence type="predicted"/>
<dbReference type="Pfam" id="PF03330">
    <property type="entry name" value="DPBB_1"/>
    <property type="match status" value="1"/>
</dbReference>